<keyword evidence="2" id="KW-0812">Transmembrane</keyword>
<keyword evidence="2" id="KW-0472">Membrane</keyword>
<feature type="transmembrane region" description="Helical" evidence="2">
    <location>
        <begin position="267"/>
        <end position="289"/>
    </location>
</feature>
<name>A0ABQ2XN94_9BURK</name>
<evidence type="ECO:0000313" key="4">
    <source>
        <dbReference type="Proteomes" id="UP000620127"/>
    </source>
</evidence>
<feature type="transmembrane region" description="Helical" evidence="2">
    <location>
        <begin position="148"/>
        <end position="170"/>
    </location>
</feature>
<feature type="region of interest" description="Disordered" evidence="1">
    <location>
        <begin position="1"/>
        <end position="26"/>
    </location>
</feature>
<comment type="caution">
    <text evidence="3">The sequence shown here is derived from an EMBL/GenBank/DDBJ whole genome shotgun (WGS) entry which is preliminary data.</text>
</comment>
<feature type="transmembrane region" description="Helical" evidence="2">
    <location>
        <begin position="301"/>
        <end position="320"/>
    </location>
</feature>
<keyword evidence="2" id="KW-1133">Transmembrane helix</keyword>
<reference evidence="4" key="1">
    <citation type="journal article" date="2019" name="Int. J. Syst. Evol. Microbiol.">
        <title>The Global Catalogue of Microorganisms (GCM) 10K type strain sequencing project: providing services to taxonomists for standard genome sequencing and annotation.</title>
        <authorList>
            <consortium name="The Broad Institute Genomics Platform"/>
            <consortium name="The Broad Institute Genome Sequencing Center for Infectious Disease"/>
            <person name="Wu L."/>
            <person name="Ma J."/>
        </authorList>
    </citation>
    <scope>NUCLEOTIDE SEQUENCE [LARGE SCALE GENOMIC DNA]</scope>
    <source>
        <strain evidence="4">KCTC 23916</strain>
    </source>
</reference>
<evidence type="ECO:0000256" key="2">
    <source>
        <dbReference type="SAM" id="Phobius"/>
    </source>
</evidence>
<organism evidence="3 4">
    <name type="scientific">Undibacterium macrobrachii</name>
    <dbReference type="NCBI Taxonomy" id="1119058"/>
    <lineage>
        <taxon>Bacteria</taxon>
        <taxon>Pseudomonadati</taxon>
        <taxon>Pseudomonadota</taxon>
        <taxon>Betaproteobacteria</taxon>
        <taxon>Burkholderiales</taxon>
        <taxon>Oxalobacteraceae</taxon>
        <taxon>Undibacterium</taxon>
    </lineage>
</organism>
<dbReference type="EMBL" id="BMYT01000007">
    <property type="protein sequence ID" value="GGX24511.1"/>
    <property type="molecule type" value="Genomic_DNA"/>
</dbReference>
<proteinExistence type="predicted"/>
<evidence type="ECO:0000256" key="1">
    <source>
        <dbReference type="SAM" id="MobiDB-lite"/>
    </source>
</evidence>
<dbReference type="InterPro" id="IPR010295">
    <property type="entry name" value="DUF898"/>
</dbReference>
<feature type="transmembrane region" description="Helical" evidence="2">
    <location>
        <begin position="191"/>
        <end position="219"/>
    </location>
</feature>
<evidence type="ECO:0000313" key="3">
    <source>
        <dbReference type="EMBL" id="GGX24511.1"/>
    </source>
</evidence>
<protein>
    <submittedName>
        <fullName evidence="3">Membrane protein</fullName>
    </submittedName>
</protein>
<dbReference type="RefSeq" id="WP_189347363.1">
    <property type="nucleotide sequence ID" value="NZ_BMYT01000007.1"/>
</dbReference>
<sequence>MPEHALDTASTNDNQTMPSNQVGSSIGDFSQSAETAQAAIVDQNPVEQLPNYADLYPPPPLNYQAVFTGSGKEYFKIWIVNLCLSLLSLGIYSAWAKVRRLQYFDRNTQLAGACFNFHGDPTTILRGRIIAAILLFLYHYVFGLSKGFALVFASLLFFGLPWMMRSALCFRLRNTSYRGLRFDFHGRLSTAYAIYLPIAIIFVLPALIAVLFPLSWFVALPGLLYLSWPWLHARMKYYQHNNFGFGQKKSTANISVHAFVWPYFVTFFYITLVSIFGGIIFALGVSIFLSSGTEADVGFSTGLVGIISSALIGLLVYSVLGPFLQTKIWNASWNHTQLDDIQFQSNLPVWGYTRLQTVNALLTICTLGLYRPFAVVRSYRFRLEHMLVIANADAFETARSNTNNENATAESSAEFFGFDLSW</sequence>
<accession>A0ABQ2XN94</accession>
<feature type="compositionally biased region" description="Polar residues" evidence="1">
    <location>
        <begin position="8"/>
        <end position="26"/>
    </location>
</feature>
<keyword evidence="4" id="KW-1185">Reference proteome</keyword>
<dbReference type="Proteomes" id="UP000620127">
    <property type="component" value="Unassembled WGS sequence"/>
</dbReference>
<gene>
    <name evidence="3" type="ORF">GCM10011282_33120</name>
</gene>
<dbReference type="Pfam" id="PF05987">
    <property type="entry name" value="DUF898"/>
    <property type="match status" value="1"/>
</dbReference>
<feature type="transmembrane region" description="Helical" evidence="2">
    <location>
        <begin position="125"/>
        <end position="142"/>
    </location>
</feature>
<feature type="transmembrane region" description="Helical" evidence="2">
    <location>
        <begin position="77"/>
        <end position="96"/>
    </location>
</feature>